<protein>
    <submittedName>
        <fullName evidence="1">Uncharacterized protein</fullName>
    </submittedName>
</protein>
<keyword evidence="2" id="KW-1185">Reference proteome</keyword>
<reference evidence="1 2" key="2">
    <citation type="journal article" date="2017" name="Nature">
        <title>The Apostasia genome and the evolution of orchids.</title>
        <authorList>
            <person name="Zhang G.Q."/>
            <person name="Liu K.W."/>
            <person name="Li Z."/>
            <person name="Lohaus R."/>
            <person name="Hsiao Y.Y."/>
            <person name="Niu S.C."/>
            <person name="Wang J.Y."/>
            <person name="Lin Y.C."/>
            <person name="Xu Q."/>
            <person name="Chen L.J."/>
            <person name="Yoshida K."/>
            <person name="Fujiwara S."/>
            <person name="Wang Z.W."/>
            <person name="Zhang Y.Q."/>
            <person name="Mitsuda N."/>
            <person name="Wang M."/>
            <person name="Liu G.H."/>
            <person name="Pecoraro L."/>
            <person name="Huang H.X."/>
            <person name="Xiao X.J."/>
            <person name="Lin M."/>
            <person name="Wu X.Y."/>
            <person name="Wu W.L."/>
            <person name="Chen Y.Y."/>
            <person name="Chang S.B."/>
            <person name="Sakamoto S."/>
            <person name="Ohme-Takagi M."/>
            <person name="Yagi M."/>
            <person name="Zeng S.J."/>
            <person name="Shen C.Y."/>
            <person name="Yeh C.M."/>
            <person name="Luo Y.B."/>
            <person name="Tsai W.C."/>
            <person name="Van de Peer Y."/>
            <person name="Liu Z.J."/>
        </authorList>
    </citation>
    <scope>NUCLEOTIDE SEQUENCE [LARGE SCALE GENOMIC DNA]</scope>
    <source>
        <tissue evidence="1">The whole plant</tissue>
    </source>
</reference>
<sequence length="78" mass="9006">MIQLLLPLCSWSLQLGNFSLRSYLVTLFLFPLLLKQMHLLQSACDEDKSNDESFSSGTELVLHRRIAEVKANERRRAI</sequence>
<name>A0A2I0W6Y0_9ASPA</name>
<dbReference type="AlphaFoldDB" id="A0A2I0W6Y0"/>
<organism evidence="1 2">
    <name type="scientific">Dendrobium catenatum</name>
    <dbReference type="NCBI Taxonomy" id="906689"/>
    <lineage>
        <taxon>Eukaryota</taxon>
        <taxon>Viridiplantae</taxon>
        <taxon>Streptophyta</taxon>
        <taxon>Embryophyta</taxon>
        <taxon>Tracheophyta</taxon>
        <taxon>Spermatophyta</taxon>
        <taxon>Magnoliopsida</taxon>
        <taxon>Liliopsida</taxon>
        <taxon>Asparagales</taxon>
        <taxon>Orchidaceae</taxon>
        <taxon>Epidendroideae</taxon>
        <taxon>Malaxideae</taxon>
        <taxon>Dendrobiinae</taxon>
        <taxon>Dendrobium</taxon>
    </lineage>
</organism>
<proteinExistence type="predicted"/>
<gene>
    <name evidence="1" type="ORF">MA16_Dca004260</name>
</gene>
<reference evidence="1 2" key="1">
    <citation type="journal article" date="2016" name="Sci. Rep.">
        <title>The Dendrobium catenatum Lindl. genome sequence provides insights into polysaccharide synthase, floral development and adaptive evolution.</title>
        <authorList>
            <person name="Zhang G.Q."/>
            <person name="Xu Q."/>
            <person name="Bian C."/>
            <person name="Tsai W.C."/>
            <person name="Yeh C.M."/>
            <person name="Liu K.W."/>
            <person name="Yoshida K."/>
            <person name="Zhang L.S."/>
            <person name="Chang S.B."/>
            <person name="Chen F."/>
            <person name="Shi Y."/>
            <person name="Su Y.Y."/>
            <person name="Zhang Y.Q."/>
            <person name="Chen L.J."/>
            <person name="Yin Y."/>
            <person name="Lin M."/>
            <person name="Huang H."/>
            <person name="Deng H."/>
            <person name="Wang Z.W."/>
            <person name="Zhu S.L."/>
            <person name="Zhao X."/>
            <person name="Deng C."/>
            <person name="Niu S.C."/>
            <person name="Huang J."/>
            <person name="Wang M."/>
            <person name="Liu G.H."/>
            <person name="Yang H.J."/>
            <person name="Xiao X.J."/>
            <person name="Hsiao Y.Y."/>
            <person name="Wu W.L."/>
            <person name="Chen Y.Y."/>
            <person name="Mitsuda N."/>
            <person name="Ohme-Takagi M."/>
            <person name="Luo Y.B."/>
            <person name="Van de Peer Y."/>
            <person name="Liu Z.J."/>
        </authorList>
    </citation>
    <scope>NUCLEOTIDE SEQUENCE [LARGE SCALE GENOMIC DNA]</scope>
    <source>
        <tissue evidence="1">The whole plant</tissue>
    </source>
</reference>
<accession>A0A2I0W6Y0</accession>
<evidence type="ECO:0000313" key="1">
    <source>
        <dbReference type="EMBL" id="PKU71418.1"/>
    </source>
</evidence>
<dbReference type="EMBL" id="KZ502877">
    <property type="protein sequence ID" value="PKU71418.1"/>
    <property type="molecule type" value="Genomic_DNA"/>
</dbReference>
<dbReference type="Proteomes" id="UP000233837">
    <property type="component" value="Unassembled WGS sequence"/>
</dbReference>
<evidence type="ECO:0000313" key="2">
    <source>
        <dbReference type="Proteomes" id="UP000233837"/>
    </source>
</evidence>